<dbReference type="GO" id="GO:0005524">
    <property type="term" value="F:ATP binding"/>
    <property type="evidence" value="ECO:0007669"/>
    <property type="project" value="UniProtKB-KW"/>
</dbReference>
<dbReference type="SUPFAM" id="SSF52540">
    <property type="entry name" value="P-loop containing nucleoside triphosphate hydrolases"/>
    <property type="match status" value="1"/>
</dbReference>
<dbReference type="Bgee" id="ENSCHIG00000005472">
    <property type="expression patterns" value="Expressed in fallopian tube and 6 other cell types or tissues"/>
</dbReference>
<dbReference type="OrthoDB" id="3046016at2759"/>
<dbReference type="GeneTree" id="ENSGT00940000154067"/>
<dbReference type="Gene3D" id="1.10.8.60">
    <property type="match status" value="1"/>
</dbReference>
<proteinExistence type="predicted"/>
<organism evidence="5 6">
    <name type="scientific">Capra hircus</name>
    <name type="common">Goat</name>
    <dbReference type="NCBI Taxonomy" id="9925"/>
    <lineage>
        <taxon>Eukaryota</taxon>
        <taxon>Metazoa</taxon>
        <taxon>Chordata</taxon>
        <taxon>Craniata</taxon>
        <taxon>Vertebrata</taxon>
        <taxon>Euteleostomi</taxon>
        <taxon>Mammalia</taxon>
        <taxon>Eutheria</taxon>
        <taxon>Laurasiatheria</taxon>
        <taxon>Artiodactyla</taxon>
        <taxon>Ruminantia</taxon>
        <taxon>Pecora</taxon>
        <taxon>Bovidae</taxon>
        <taxon>Caprinae</taxon>
        <taxon>Capra</taxon>
    </lineage>
</organism>
<dbReference type="FunFam" id="1.10.8.60:FF:000064">
    <property type="entry name" value="IQ motif containing with AAA domain 1"/>
    <property type="match status" value="1"/>
</dbReference>
<dbReference type="InterPro" id="IPR003959">
    <property type="entry name" value="ATPase_AAA_core"/>
</dbReference>
<dbReference type="GO" id="GO:0016887">
    <property type="term" value="F:ATP hydrolysis activity"/>
    <property type="evidence" value="ECO:0007669"/>
    <property type="project" value="InterPro"/>
</dbReference>
<dbReference type="CTD" id="74918"/>
<evidence type="ECO:0000256" key="2">
    <source>
        <dbReference type="ARBA" id="ARBA00022840"/>
    </source>
</evidence>
<dbReference type="RefSeq" id="XP_013818486.2">
    <property type="nucleotide sequence ID" value="XM_013963032.2"/>
</dbReference>
<dbReference type="Proteomes" id="UP000291000">
    <property type="component" value="Chromosome 3"/>
</dbReference>
<dbReference type="GeneID" id="102168796"/>
<dbReference type="PROSITE" id="PS50096">
    <property type="entry name" value="IQ"/>
    <property type="match status" value="1"/>
</dbReference>
<feature type="domain" description="ATPase AAA-type core" evidence="4">
    <location>
        <begin position="571"/>
        <end position="686"/>
    </location>
</feature>
<feature type="compositionally biased region" description="Basic residues" evidence="3">
    <location>
        <begin position="465"/>
        <end position="484"/>
    </location>
</feature>
<evidence type="ECO:0000313" key="5">
    <source>
        <dbReference type="Ensembl" id="ENSCHIP00000002344.1"/>
    </source>
</evidence>
<protein>
    <submittedName>
        <fullName evidence="5">IQ motif containing with AAA domain 1</fullName>
    </submittedName>
</protein>
<dbReference type="EMBL" id="LWLT01000004">
    <property type="status" value="NOT_ANNOTATED_CDS"/>
    <property type="molecule type" value="Genomic_DNA"/>
</dbReference>
<dbReference type="Ensembl" id="ENSCHIT00000007298.1">
    <property type="protein sequence ID" value="ENSCHIP00000002344.1"/>
    <property type="gene ID" value="ENSCHIG00000005472.1"/>
</dbReference>
<feature type="region of interest" description="Disordered" evidence="3">
    <location>
        <begin position="805"/>
        <end position="832"/>
    </location>
</feature>
<dbReference type="Gene3D" id="3.40.50.300">
    <property type="entry name" value="P-loop containing nucleotide triphosphate hydrolases"/>
    <property type="match status" value="1"/>
</dbReference>
<keyword evidence="1" id="KW-0547">Nucleotide-binding</keyword>
<dbReference type="PANTHER" id="PTHR14690:SF8">
    <property type="entry name" value="DYNEIN REGULATORY COMPLEX PROTEIN 11"/>
    <property type="match status" value="1"/>
</dbReference>
<feature type="compositionally biased region" description="Basic and acidic residues" evidence="3">
    <location>
        <begin position="364"/>
        <end position="379"/>
    </location>
</feature>
<keyword evidence="6" id="KW-1185">Reference proteome</keyword>
<reference evidence="5 6" key="1">
    <citation type="submission" date="2016-04" db="EMBL/GenBank/DDBJ databases">
        <title>Polished mammalian reference genomes with single-molecule sequencing and chromosome conformation capture applied to the Capra hircus genome.</title>
        <authorList>
            <person name="Bickhart D.M."/>
            <person name="Koren S."/>
            <person name="Rosen B."/>
            <person name="Hastie A."/>
            <person name="Liachko I."/>
            <person name="Sullivan S.T."/>
            <person name="Burton J."/>
            <person name="Sayre B.L."/>
            <person name="Huson H.J."/>
            <person name="Lee J."/>
            <person name="Lam E."/>
            <person name="Kelley C.M."/>
            <person name="Hutchison J.L."/>
            <person name="Zhou Y."/>
            <person name="Sun J."/>
            <person name="Crisa A."/>
            <person name="Schwartz J.C."/>
            <person name="Hammond J.A."/>
            <person name="Schroeder S.G."/>
            <person name="Liu G.E."/>
            <person name="Dunham M."/>
            <person name="Shendure J."/>
            <person name="Sonstegard T.S."/>
            <person name="Phillippy A.M."/>
            <person name="Van Tassell C.P."/>
            <person name="Smith T.P."/>
        </authorList>
    </citation>
    <scope>NUCLEOTIDE SEQUENCE [LARGE SCALE GENOMIC DNA]</scope>
</reference>
<gene>
    <name evidence="5" type="primary">IQCA1</name>
</gene>
<feature type="compositionally biased region" description="Basic residues" evidence="3">
    <location>
        <begin position="353"/>
        <end position="363"/>
    </location>
</feature>
<feature type="compositionally biased region" description="Basic and acidic residues" evidence="3">
    <location>
        <begin position="813"/>
        <end position="832"/>
    </location>
</feature>
<feature type="region of interest" description="Disordered" evidence="3">
    <location>
        <begin position="345"/>
        <end position="383"/>
    </location>
</feature>
<accession>A0A452DRE2</accession>
<dbReference type="PANTHER" id="PTHR14690">
    <property type="entry name" value="IQ MOTIF CONTAINING WITH AAA DOMAIN 1"/>
    <property type="match status" value="1"/>
</dbReference>
<dbReference type="InterPro" id="IPR052267">
    <property type="entry name" value="N-DRC_Component"/>
</dbReference>
<dbReference type="Pfam" id="PF00004">
    <property type="entry name" value="AAA"/>
    <property type="match status" value="1"/>
</dbReference>
<reference evidence="5" key="3">
    <citation type="submission" date="2025-09" db="UniProtKB">
        <authorList>
            <consortium name="Ensembl"/>
        </authorList>
    </citation>
    <scope>IDENTIFICATION</scope>
</reference>
<evidence type="ECO:0000256" key="3">
    <source>
        <dbReference type="SAM" id="MobiDB-lite"/>
    </source>
</evidence>
<dbReference type="OMA" id="MVQLRTH"/>
<sequence length="832" mass="96391">MSNAMYNKMWHQTQEALNSLLDKESQNMMEPQRNQVFIFQMLATFYIKYVQIFRNLENVYDQIVHPQKRILIRKILDAVMGRILELKNEMVELELTEFHYFDDILQDLKLAPQQLDIPIPKYFLKEKLEVIKGREKILSQILAESGLGVSAKKYQVKPIPLEEAVKLIQIAERARQGRLRAMFMKQIYLQEYRAKQARLLGDKVADVSAAALRIQKVWRGFHQCKRTEREREKEMIFLGMNPPPLFNEVSAAMIQADKLSHLRNKVQIKHEEEYRDALVTIKDDLKLTEGPDIKENLQDQIRHWFIECRNLTGTFPDYPNEEEGGSAIIFSNKTPQQVIDDIIASQDEEEKTKKKKKEKKEKKVKKEKETKETKEKNKQEEDEMWKMSPSVFLHTMEEGNSVYKDLWKNKDESWNFPQDYDPELIKEDKRKELESEIRVQVDELMRQELKNLKLAVSREKELPARKGKKKGGKKKNKKKGRKGKKDKDLTVDRTIESLYKELVEEGLLIEALKVNLSDYIGEYSYLGTSLRQVSIEPMPSLLDVRQLITLYGILPLGSAAVHEKAPLVKSLLLAGPSGVGKKMLVHAICTETGANLFNLSAANITGKYPGKSGLQMMLHVVFKVARTLQPSVVWIGDTEKTFYKKVPHAERKMEPKRLKKQLPKMLKLLKPDDRILIVGTTKRPFDAELQPFCKAYQKIILVPRPDYASRYVLWKEIIQRHGGIITDTLSVSCLAKITDGFTQGHIVQVVKEVLTERRLRQQSHKPLTALEFVTSLTSMNPVYQEEEDSFKDWYAKTPMGKKRALALTGGNIENEKDKGKKEKKGEKEKKKK</sequence>
<dbReference type="STRING" id="9925.ENSCHIP00000002344"/>
<dbReference type="InterPro" id="IPR027417">
    <property type="entry name" value="P-loop_NTPase"/>
</dbReference>
<feature type="region of interest" description="Disordered" evidence="3">
    <location>
        <begin position="460"/>
        <end position="487"/>
    </location>
</feature>
<reference evidence="5" key="2">
    <citation type="submission" date="2025-08" db="UniProtKB">
        <authorList>
            <consortium name="Ensembl"/>
        </authorList>
    </citation>
    <scope>IDENTIFICATION</scope>
</reference>
<evidence type="ECO:0000256" key="1">
    <source>
        <dbReference type="ARBA" id="ARBA00022741"/>
    </source>
</evidence>
<keyword evidence="2" id="KW-0067">ATP-binding</keyword>
<evidence type="ECO:0000259" key="4">
    <source>
        <dbReference type="Pfam" id="PF00004"/>
    </source>
</evidence>
<dbReference type="AlphaFoldDB" id="A0A452DRE2"/>
<dbReference type="KEGG" id="chx:102168796"/>
<name>A0A452DRE2_CAPHI</name>
<dbReference type="CDD" id="cd19506">
    <property type="entry name" value="RecA-like_IQCA1"/>
    <property type="match status" value="1"/>
</dbReference>
<evidence type="ECO:0000313" key="6">
    <source>
        <dbReference type="Proteomes" id="UP000291000"/>
    </source>
</evidence>